<dbReference type="GO" id="GO:0048487">
    <property type="term" value="F:beta-tubulin binding"/>
    <property type="evidence" value="ECO:0007669"/>
    <property type="project" value="InterPro"/>
</dbReference>
<dbReference type="PANTHER" id="PTHR12658">
    <property type="entry name" value="BETA-TUBULIN COFACTOR D"/>
    <property type="match status" value="1"/>
</dbReference>
<dbReference type="Pfam" id="PF12612">
    <property type="entry name" value="TFCD_C"/>
    <property type="match status" value="1"/>
</dbReference>
<protein>
    <submittedName>
        <fullName evidence="5">Uncharacterized protein</fullName>
    </submittedName>
</protein>
<dbReference type="GO" id="GO:0005096">
    <property type="term" value="F:GTPase activator activity"/>
    <property type="evidence" value="ECO:0007669"/>
    <property type="project" value="InterPro"/>
</dbReference>
<keyword evidence="6" id="KW-1185">Reference proteome</keyword>
<feature type="domain" description="Tubulin-folding cofactor D C-terminal" evidence="3">
    <location>
        <begin position="927"/>
        <end position="1110"/>
    </location>
</feature>
<dbReference type="PANTHER" id="PTHR12658:SF0">
    <property type="entry name" value="TUBULIN-SPECIFIC CHAPERONE D"/>
    <property type="match status" value="1"/>
</dbReference>
<reference evidence="5 6" key="1">
    <citation type="submission" date="2018-08" db="EMBL/GenBank/DDBJ databases">
        <title>Genome and evolution of the arbuscular mycorrhizal fungus Diversispora epigaea (formerly Glomus versiforme) and its bacterial endosymbionts.</title>
        <authorList>
            <person name="Sun X."/>
            <person name="Fei Z."/>
            <person name="Harrison M."/>
        </authorList>
    </citation>
    <scope>NUCLEOTIDE SEQUENCE [LARGE SCALE GENOMIC DNA]</scope>
    <source>
        <strain evidence="5 6">IT104</strain>
    </source>
</reference>
<keyword evidence="1" id="KW-0143">Chaperone</keyword>
<dbReference type="InterPro" id="IPR011989">
    <property type="entry name" value="ARM-like"/>
</dbReference>
<dbReference type="Proteomes" id="UP000266861">
    <property type="component" value="Unassembled WGS sequence"/>
</dbReference>
<dbReference type="EMBL" id="PQFF01000549">
    <property type="protein sequence ID" value="RHZ45413.1"/>
    <property type="molecule type" value="Genomic_DNA"/>
</dbReference>
<dbReference type="Gene3D" id="1.25.10.10">
    <property type="entry name" value="Leucine-rich Repeat Variant"/>
    <property type="match status" value="2"/>
</dbReference>
<dbReference type="PROSITE" id="PS50077">
    <property type="entry name" value="HEAT_REPEAT"/>
    <property type="match status" value="1"/>
</dbReference>
<feature type="repeat" description="HEAT" evidence="2">
    <location>
        <begin position="387"/>
        <end position="424"/>
    </location>
</feature>
<dbReference type="InterPro" id="IPR021133">
    <property type="entry name" value="HEAT_type_2"/>
</dbReference>
<dbReference type="OrthoDB" id="10253476at2759"/>
<dbReference type="AlphaFoldDB" id="A0A397G923"/>
<dbReference type="SUPFAM" id="SSF48371">
    <property type="entry name" value="ARM repeat"/>
    <property type="match status" value="1"/>
</dbReference>
<feature type="domain" description="Tubulin-folding cofactor D ARM repeats" evidence="4">
    <location>
        <begin position="315"/>
        <end position="566"/>
    </location>
</feature>
<sequence>MQMEYEILEKNEDFEDDTCVKSSSHFEQASEFFSYLPILLNSIDDNTDNGEKDVEQERILRKLISLIDPYQEQPYLLDPHLENMVKPIVDLFRIYIKSFNAQDLFFSRNSKDNLAKDNKIQMSNKIKRLFTLMYYLMKIRGYKTIVKFFSHEVSDLEPTYYFLVALDSQDYTGWEARYVLLIWLSLICMIPFDLKTVDSLADDTEGKKFPLMDHMIQLSKYYLKATGKERDGAAVLLSRLLTRRDIAEVYLADYIQWAQGEVKDNKDVFTITGILTSLCAIYKLGQRQTLLPTLEIAWPCLSLLEDNKIFANNTLVRKMLVKLAQRFGLCYLKPKVAAWRYKRGNRSLKDNLGDNSKTTSIDPLNINQSLREVVDDDDEIPHQIEEIIEILLNGLRNKDTVVRWSAAKGLGRIAQRLPQELADDIIGSLFELFSENTYKHNDVLELSAVSDHTWHGVCLAVAELARRGLLLPERLSEVIPWVSKALKFDLKRGTHSIGAHVRDAACYVCWSFARAYEPKVLAPHVAELANSLVVVSVFDREVNVRRASSAAFQENVGRLGVFPHGIDIITTADYFTVGNRVNAFLEISVKIAIFEEYKHHMIDHLRTITISNWDKRMRELGAKALHNLTRLDLDYMINIVLPYLIPLATSPDMDTRHGALLAIGEICLSWSLIKGNDKSWIEEHEPLITRISDIIESLPDTLFTDFGSEVTVKAAVSHIACLAKANWPVTSEIMGNWKWVVRDLLTRKDEIGQEMAIDALDAIIFHYGIEKKEILKYPFILFHIASLLYLSKKILGFVLALGVIRYDKIPECLELCVDSLILSSKLQETKMWNDPETRRNAFTSFTVISKNLGESFKTFCSKSIFDKMIEAAFIGLEDYSVDLRGDIGSWIRKASMMYLGVICPLMARLDQKDPKCKPWLSDELIKKVFGELLKQSVERIDKIRTCAGNILTELLYAKSDDGGNWLFDITGREVLQSILPKDEEIHWISPLELYPRMIKLLALPEYRLEALTGFVIAAGGLTESLIRHSSSTLLEYASELPNTSTPGTFTLSEFANTLLEIFRKYERQDRVVIPLLEVLDLLLETETLQKIDPNSFSFEDLFECVKKEARTREIRKLDCCTRVFCGMTTLNEKLRNRSLYQLLSLLVHSFPKVRRLTADQLYLTLTASIEDEESEEMLQIEDILTNTDWNNPVPQLKEIRNQLYPLLGLNLPVFRSSTTS</sequence>
<dbReference type="GO" id="GO:0000226">
    <property type="term" value="P:microtubule cytoskeleton organization"/>
    <property type="evidence" value="ECO:0007669"/>
    <property type="project" value="TreeGrafter"/>
</dbReference>
<dbReference type="InterPro" id="IPR016024">
    <property type="entry name" value="ARM-type_fold"/>
</dbReference>
<dbReference type="InterPro" id="IPR033162">
    <property type="entry name" value="TBCD"/>
</dbReference>
<comment type="caution">
    <text evidence="5">The sequence shown here is derived from an EMBL/GenBank/DDBJ whole genome shotgun (WGS) entry which is preliminary data.</text>
</comment>
<evidence type="ECO:0000259" key="3">
    <source>
        <dbReference type="Pfam" id="PF12612"/>
    </source>
</evidence>
<evidence type="ECO:0000256" key="1">
    <source>
        <dbReference type="ARBA" id="ARBA00023186"/>
    </source>
</evidence>
<dbReference type="GO" id="GO:0007023">
    <property type="term" value="P:post-chaperonin tubulin folding pathway"/>
    <property type="evidence" value="ECO:0007669"/>
    <property type="project" value="InterPro"/>
</dbReference>
<dbReference type="Pfam" id="PF23579">
    <property type="entry name" value="ARM_TBCD"/>
    <property type="match status" value="1"/>
</dbReference>
<dbReference type="STRING" id="1348612.A0A397G923"/>
<evidence type="ECO:0000313" key="5">
    <source>
        <dbReference type="EMBL" id="RHZ45413.1"/>
    </source>
</evidence>
<name>A0A397G923_9GLOM</name>
<dbReference type="InterPro" id="IPR022577">
    <property type="entry name" value="TBCD_C"/>
</dbReference>
<evidence type="ECO:0000313" key="6">
    <source>
        <dbReference type="Proteomes" id="UP000266861"/>
    </source>
</evidence>
<dbReference type="InterPro" id="IPR058033">
    <property type="entry name" value="ARM_TBCD_2nd"/>
</dbReference>
<dbReference type="Pfam" id="PF25767">
    <property type="entry name" value="ARM_TBCD_2nd"/>
    <property type="match status" value="1"/>
</dbReference>
<evidence type="ECO:0000259" key="4">
    <source>
        <dbReference type="Pfam" id="PF25767"/>
    </source>
</evidence>
<gene>
    <name evidence="5" type="ORF">Glove_680g46</name>
</gene>
<proteinExistence type="predicted"/>
<accession>A0A397G923</accession>
<dbReference type="GO" id="GO:0007021">
    <property type="term" value="P:tubulin complex assembly"/>
    <property type="evidence" value="ECO:0007669"/>
    <property type="project" value="InterPro"/>
</dbReference>
<organism evidence="5 6">
    <name type="scientific">Diversispora epigaea</name>
    <dbReference type="NCBI Taxonomy" id="1348612"/>
    <lineage>
        <taxon>Eukaryota</taxon>
        <taxon>Fungi</taxon>
        <taxon>Fungi incertae sedis</taxon>
        <taxon>Mucoromycota</taxon>
        <taxon>Glomeromycotina</taxon>
        <taxon>Glomeromycetes</taxon>
        <taxon>Diversisporales</taxon>
        <taxon>Diversisporaceae</taxon>
        <taxon>Diversispora</taxon>
    </lineage>
</organism>
<evidence type="ECO:0000256" key="2">
    <source>
        <dbReference type="PROSITE-ProRule" id="PRU00103"/>
    </source>
</evidence>